<keyword evidence="3" id="KW-1185">Reference proteome</keyword>
<protein>
    <submittedName>
        <fullName evidence="2">Polysaccharide pyruvyl transferase family protein</fullName>
    </submittedName>
</protein>
<sequence>MKYIQYFLSTLKRSGLARTIISEKTRISIKDYLYTDTPIKLYFENNSVLIDLNNIEGLIPVFYWDTKPNFGDFIGPYLTSKIVGKPVLNIRGLRHSGIMAVGSIIHMIDRNNMVIWGSGLIDRPTEAQIENIKKYSPEILSIRGHETAKCLSEAGINIPDKSVYGDPALILPLIYKPVISGSKKIGICPHYIHKLHFLENIMDKENLKVIDVQRDMETVVDSISSSSVCISTSLHGLIVAQAYGVPWVWLEVIDNNLRGNEFKFKDFFSTINESQASHLKVTMEEVKNLDFEMIAEKATLPDKLYDEKLIFGVFEAYVNRENMV</sequence>
<keyword evidence="2" id="KW-0808">Transferase</keyword>
<name>A0ABW1W7Z6_9GAMM</name>
<dbReference type="InterPro" id="IPR007345">
    <property type="entry name" value="Polysacch_pyruvyl_Trfase"/>
</dbReference>
<dbReference type="GO" id="GO:0016740">
    <property type="term" value="F:transferase activity"/>
    <property type="evidence" value="ECO:0007669"/>
    <property type="project" value="UniProtKB-KW"/>
</dbReference>
<reference evidence="3" key="1">
    <citation type="journal article" date="2019" name="Int. J. Syst. Evol. Microbiol.">
        <title>The Global Catalogue of Microorganisms (GCM) 10K type strain sequencing project: providing services to taxonomists for standard genome sequencing and annotation.</title>
        <authorList>
            <consortium name="The Broad Institute Genomics Platform"/>
            <consortium name="The Broad Institute Genome Sequencing Center for Infectious Disease"/>
            <person name="Wu L."/>
            <person name="Ma J."/>
        </authorList>
    </citation>
    <scope>NUCLEOTIDE SEQUENCE [LARGE SCALE GENOMIC DNA]</scope>
    <source>
        <strain evidence="3">CCM 2050</strain>
    </source>
</reference>
<evidence type="ECO:0000259" key="1">
    <source>
        <dbReference type="Pfam" id="PF04230"/>
    </source>
</evidence>
<dbReference type="EMBL" id="JBHSTZ010000056">
    <property type="protein sequence ID" value="MFC6382191.1"/>
    <property type="molecule type" value="Genomic_DNA"/>
</dbReference>
<dbReference type="Proteomes" id="UP001596264">
    <property type="component" value="Unassembled WGS sequence"/>
</dbReference>
<evidence type="ECO:0000313" key="2">
    <source>
        <dbReference type="EMBL" id="MFC6382191.1"/>
    </source>
</evidence>
<dbReference type="RefSeq" id="WP_201564717.1">
    <property type="nucleotide sequence ID" value="NZ_CAJGZK010000044.1"/>
</dbReference>
<organism evidence="2 3">
    <name type="scientific">Psychrobacter glacincola</name>
    <dbReference type="NCBI Taxonomy" id="56810"/>
    <lineage>
        <taxon>Bacteria</taxon>
        <taxon>Pseudomonadati</taxon>
        <taxon>Pseudomonadota</taxon>
        <taxon>Gammaproteobacteria</taxon>
        <taxon>Moraxellales</taxon>
        <taxon>Moraxellaceae</taxon>
        <taxon>Psychrobacter</taxon>
    </lineage>
</organism>
<feature type="domain" description="Polysaccharide pyruvyl transferase" evidence="1">
    <location>
        <begin position="81"/>
        <end position="251"/>
    </location>
</feature>
<comment type="caution">
    <text evidence="2">The sequence shown here is derived from an EMBL/GenBank/DDBJ whole genome shotgun (WGS) entry which is preliminary data.</text>
</comment>
<gene>
    <name evidence="2" type="ORF">ACFP58_12140</name>
</gene>
<evidence type="ECO:0000313" key="3">
    <source>
        <dbReference type="Proteomes" id="UP001596264"/>
    </source>
</evidence>
<proteinExistence type="predicted"/>
<accession>A0ABW1W7Z6</accession>
<dbReference type="Pfam" id="PF04230">
    <property type="entry name" value="PS_pyruv_trans"/>
    <property type="match status" value="1"/>
</dbReference>